<name>A0ABU0L6C2_9BACL</name>
<dbReference type="PROSITE" id="PS51186">
    <property type="entry name" value="GNAT"/>
    <property type="match status" value="1"/>
</dbReference>
<evidence type="ECO:0000259" key="1">
    <source>
        <dbReference type="PROSITE" id="PS51186"/>
    </source>
</evidence>
<reference evidence="2 3" key="1">
    <citation type="submission" date="2023-07" db="EMBL/GenBank/DDBJ databases">
        <title>Genomic Encyclopedia of Type Strains, Phase IV (KMG-IV): sequencing the most valuable type-strain genomes for metagenomic binning, comparative biology and taxonomic classification.</title>
        <authorList>
            <person name="Goeker M."/>
        </authorList>
    </citation>
    <scope>NUCLEOTIDE SEQUENCE [LARGE SCALE GENOMIC DNA]</scope>
    <source>
        <strain evidence="2 3">DSM 14914</strain>
    </source>
</reference>
<dbReference type="Gene3D" id="3.40.630.30">
    <property type="match status" value="1"/>
</dbReference>
<dbReference type="SUPFAM" id="SSF55729">
    <property type="entry name" value="Acyl-CoA N-acyltransferases (Nat)"/>
    <property type="match status" value="1"/>
</dbReference>
<dbReference type="InterPro" id="IPR016181">
    <property type="entry name" value="Acyl_CoA_acyltransferase"/>
</dbReference>
<gene>
    <name evidence="2" type="ORF">QOZ95_004975</name>
</gene>
<accession>A0ABU0L6C2</accession>
<dbReference type="RefSeq" id="WP_152378971.1">
    <property type="nucleotide sequence ID" value="NZ_CP045298.1"/>
</dbReference>
<dbReference type="Pfam" id="PF00583">
    <property type="entry name" value="Acetyltransf_1"/>
    <property type="match status" value="1"/>
</dbReference>
<dbReference type="EMBL" id="JAUSWA010000044">
    <property type="protein sequence ID" value="MDQ0496775.1"/>
    <property type="molecule type" value="Genomic_DNA"/>
</dbReference>
<proteinExistence type="predicted"/>
<organism evidence="2 3">
    <name type="scientific">Paenibacillus brasilensis</name>
    <dbReference type="NCBI Taxonomy" id="128574"/>
    <lineage>
        <taxon>Bacteria</taxon>
        <taxon>Bacillati</taxon>
        <taxon>Bacillota</taxon>
        <taxon>Bacilli</taxon>
        <taxon>Bacillales</taxon>
        <taxon>Paenibacillaceae</taxon>
        <taxon>Paenibacillus</taxon>
    </lineage>
</organism>
<protein>
    <submittedName>
        <fullName evidence="2">N-acetyltransferase YhbS</fullName>
    </submittedName>
</protein>
<comment type="caution">
    <text evidence="2">The sequence shown here is derived from an EMBL/GenBank/DDBJ whole genome shotgun (WGS) entry which is preliminary data.</text>
</comment>
<dbReference type="PANTHER" id="PTHR43617">
    <property type="entry name" value="L-AMINO ACID N-ACETYLTRANSFERASE"/>
    <property type="match status" value="1"/>
</dbReference>
<dbReference type="PANTHER" id="PTHR43617:SF22">
    <property type="entry name" value="L-AMINO ACID N-ACETYLTRANSFERASE AAAT"/>
    <property type="match status" value="1"/>
</dbReference>
<dbReference type="CDD" id="cd04301">
    <property type="entry name" value="NAT_SF"/>
    <property type="match status" value="1"/>
</dbReference>
<feature type="domain" description="N-acetyltransferase" evidence="1">
    <location>
        <begin position="25"/>
        <end position="176"/>
    </location>
</feature>
<evidence type="ECO:0000313" key="2">
    <source>
        <dbReference type="EMBL" id="MDQ0496775.1"/>
    </source>
</evidence>
<dbReference type="InterPro" id="IPR000182">
    <property type="entry name" value="GNAT_dom"/>
</dbReference>
<keyword evidence="3" id="KW-1185">Reference proteome</keyword>
<dbReference type="InterPro" id="IPR050276">
    <property type="entry name" value="MshD_Acetyltransferase"/>
</dbReference>
<dbReference type="Proteomes" id="UP001242811">
    <property type="component" value="Unassembled WGS sequence"/>
</dbReference>
<evidence type="ECO:0000313" key="3">
    <source>
        <dbReference type="Proteomes" id="UP001242811"/>
    </source>
</evidence>
<sequence>MKKQFSIQPAAPSDLEAADVVFESSITAAFEQEGLEALIDDMQHEIEHKKQLLRVSLSASNSDLFFLIVKHNHNVVGTISYGPCGEDIRKCTNDELGHVGTLGSLYVLPAYQGQGVGSALIRALMTRLKEMEVTHFCLDSGFKIAQTKWLRKFGVPYIIAKDYWGKDGDHMVWLCEVQDFSQETE</sequence>